<dbReference type="PRINTS" id="PR00081">
    <property type="entry name" value="GDHRDH"/>
</dbReference>
<dbReference type="Gene3D" id="3.40.50.720">
    <property type="entry name" value="NAD(P)-binding Rossmann-like Domain"/>
    <property type="match status" value="1"/>
</dbReference>
<keyword evidence="3" id="KW-0560">Oxidoreductase</keyword>
<dbReference type="EMBL" id="LN483326">
    <property type="protein sequence ID" value="CDZ98222.1"/>
    <property type="molecule type" value="Genomic_DNA"/>
</dbReference>
<evidence type="ECO:0000256" key="2">
    <source>
        <dbReference type="ARBA" id="ARBA00022857"/>
    </source>
</evidence>
<name>A0A0F7SMK1_PHARH</name>
<dbReference type="SUPFAM" id="SSF51735">
    <property type="entry name" value="NAD(P)-binding Rossmann-fold domains"/>
    <property type="match status" value="1"/>
</dbReference>
<comment type="similarity">
    <text evidence="1">Belongs to the short-chain dehydrogenases/reductases (SDR) family.</text>
</comment>
<evidence type="ECO:0000256" key="1">
    <source>
        <dbReference type="ARBA" id="ARBA00006484"/>
    </source>
</evidence>
<dbReference type="InterPro" id="IPR036291">
    <property type="entry name" value="NAD(P)-bd_dom_sf"/>
</dbReference>
<dbReference type="Pfam" id="PF00106">
    <property type="entry name" value="adh_short"/>
    <property type="match status" value="1"/>
</dbReference>
<dbReference type="GO" id="GO:0016491">
    <property type="term" value="F:oxidoreductase activity"/>
    <property type="evidence" value="ECO:0007669"/>
    <property type="project" value="UniProtKB-KW"/>
</dbReference>
<dbReference type="PANTHER" id="PTHR24320:SF236">
    <property type="entry name" value="SHORT-CHAIN DEHYDROGENASE-RELATED"/>
    <property type="match status" value="1"/>
</dbReference>
<dbReference type="InterPro" id="IPR002347">
    <property type="entry name" value="SDR_fam"/>
</dbReference>
<dbReference type="PANTHER" id="PTHR24320">
    <property type="entry name" value="RETINOL DEHYDROGENASE"/>
    <property type="match status" value="1"/>
</dbReference>
<proteinExistence type="inferred from homology"/>
<protein>
    <submittedName>
        <fullName evidence="4">Dehydrogenases with different specificities (Related to short-chain alcohol dehydrogenases)</fullName>
    </submittedName>
</protein>
<dbReference type="AlphaFoldDB" id="A0A0F7SMK1"/>
<organism evidence="4">
    <name type="scientific">Phaffia rhodozyma</name>
    <name type="common">Yeast</name>
    <name type="synonym">Xanthophyllomyces dendrorhous</name>
    <dbReference type="NCBI Taxonomy" id="264483"/>
    <lineage>
        <taxon>Eukaryota</taxon>
        <taxon>Fungi</taxon>
        <taxon>Dikarya</taxon>
        <taxon>Basidiomycota</taxon>
        <taxon>Agaricomycotina</taxon>
        <taxon>Tremellomycetes</taxon>
        <taxon>Cystofilobasidiales</taxon>
        <taxon>Mrakiaceae</taxon>
        <taxon>Phaffia</taxon>
    </lineage>
</organism>
<reference evidence="4" key="1">
    <citation type="submission" date="2014-08" db="EMBL/GenBank/DDBJ databases">
        <authorList>
            <person name="Sharma Rahul"/>
            <person name="Thines Marco"/>
        </authorList>
    </citation>
    <scope>NUCLEOTIDE SEQUENCE</scope>
</reference>
<sequence length="323" mass="35284">MSIYLKFALQQIYPAAPTWSVDEIPDLTGKLAAVTGGYSGIGYETVKALLNKNATVYILGRSESKARDAIDRLNSEISPSSTGQIHFVLVDLADLKSIRKGAEELMSKIDHLDILFNNGGVMLPPSGSVTTHGHDLQFGTNCLGHYHLTTILIPTLLSSPNKKEGFPRVVNTSSCAHLFGYRGGIDWGSLKVDEQTGNFKSPRFPATLYAQSKLGNVIFSNELNSRYSDQGLISMACHPGCLNSDLGRNTYSIVWKVMSWTMMYPSAMGALTQLWGGTSPEGKDLGGKYLIPWAKVGDASPCATDETLGRDLWQWFESQTEGY</sequence>
<keyword evidence="2" id="KW-0521">NADP</keyword>
<evidence type="ECO:0000313" key="4">
    <source>
        <dbReference type="EMBL" id="CDZ98222.1"/>
    </source>
</evidence>
<accession>A0A0F7SMK1</accession>
<evidence type="ECO:0000256" key="3">
    <source>
        <dbReference type="ARBA" id="ARBA00023002"/>
    </source>
</evidence>